<dbReference type="RefSeq" id="WP_007649715.1">
    <property type="nucleotide sequence ID" value="NZ_ANLA01000013.1"/>
</dbReference>
<accession>M7MFC4</accession>
<dbReference type="GeneID" id="98641610"/>
<dbReference type="InterPro" id="IPR052715">
    <property type="entry name" value="RAYT_transposase"/>
</dbReference>
<dbReference type="eggNOG" id="COG1943">
    <property type="taxonomic scope" value="Bacteria"/>
</dbReference>
<dbReference type="SMART" id="SM01321">
    <property type="entry name" value="Y1_Tnp"/>
    <property type="match status" value="1"/>
</dbReference>
<feature type="domain" description="Transposase IS200-like" evidence="1">
    <location>
        <begin position="7"/>
        <end position="163"/>
    </location>
</feature>
<dbReference type="GO" id="GO:0004803">
    <property type="term" value="F:transposase activity"/>
    <property type="evidence" value="ECO:0007669"/>
    <property type="project" value="InterPro"/>
</dbReference>
<dbReference type="Gene3D" id="3.30.70.1290">
    <property type="entry name" value="Transposase IS200-like"/>
    <property type="match status" value="1"/>
</dbReference>
<organism evidence="2 3">
    <name type="scientific">Xanthomarina gelatinilytica</name>
    <dbReference type="NCBI Taxonomy" id="1137281"/>
    <lineage>
        <taxon>Bacteria</taxon>
        <taxon>Pseudomonadati</taxon>
        <taxon>Bacteroidota</taxon>
        <taxon>Flavobacteriia</taxon>
        <taxon>Flavobacteriales</taxon>
        <taxon>Flavobacteriaceae</taxon>
        <taxon>Xanthomarina</taxon>
    </lineage>
</organism>
<comment type="caution">
    <text evidence="2">The sequence shown here is derived from an EMBL/GenBank/DDBJ whole genome shotgun (WGS) entry which is preliminary data.</text>
</comment>
<proteinExistence type="predicted"/>
<evidence type="ECO:0000259" key="1">
    <source>
        <dbReference type="SMART" id="SM01321"/>
    </source>
</evidence>
<dbReference type="InterPro" id="IPR036515">
    <property type="entry name" value="Transposase_17_sf"/>
</dbReference>
<evidence type="ECO:0000313" key="2">
    <source>
        <dbReference type="EMBL" id="EMQ94937.1"/>
    </source>
</evidence>
<dbReference type="SUPFAM" id="SSF143422">
    <property type="entry name" value="Transposase IS200-like"/>
    <property type="match status" value="1"/>
</dbReference>
<name>M7MFC4_9FLAO</name>
<dbReference type="GO" id="GO:0006313">
    <property type="term" value="P:DNA transposition"/>
    <property type="evidence" value="ECO:0007669"/>
    <property type="project" value="InterPro"/>
</dbReference>
<sequence length="176" mass="20310">MKGFDYSSDNLYFVTICVKDMLCCFGEVVEMDCDGMGAGRDLSVRDGLENHVEINYVMKLNLYGLIVQERLGWLPVQYPYVAIHNSVIMPNHLHLILEIDSSSVSKEIKIKSLSSLMGAFKTTASKLIHETGFLEFAWHRSFHDHIIRDDKAYKNIHAYIDENPKNWFEDDLFRSV</sequence>
<evidence type="ECO:0000313" key="3">
    <source>
        <dbReference type="Proteomes" id="UP000012024"/>
    </source>
</evidence>
<dbReference type="PANTHER" id="PTHR36966:SF1">
    <property type="entry name" value="REP-ASSOCIATED TYROSINE TRANSPOSASE"/>
    <property type="match status" value="1"/>
</dbReference>
<keyword evidence="3" id="KW-1185">Reference proteome</keyword>
<dbReference type="PATRIC" id="fig|1137281.3.peg.1731"/>
<dbReference type="AlphaFoldDB" id="M7MFC4"/>
<dbReference type="EMBL" id="ANLA01000013">
    <property type="protein sequence ID" value="EMQ94937.1"/>
    <property type="molecule type" value="Genomic_DNA"/>
</dbReference>
<dbReference type="GO" id="GO:0043565">
    <property type="term" value="F:sequence-specific DNA binding"/>
    <property type="evidence" value="ECO:0007669"/>
    <property type="project" value="TreeGrafter"/>
</dbReference>
<dbReference type="InterPro" id="IPR002686">
    <property type="entry name" value="Transposase_17"/>
</dbReference>
<dbReference type="PANTHER" id="PTHR36966">
    <property type="entry name" value="REP-ASSOCIATED TYROSINE TRANSPOSASE"/>
    <property type="match status" value="1"/>
</dbReference>
<gene>
    <name evidence="2" type="ORF">D778_00297</name>
</gene>
<dbReference type="Proteomes" id="UP000012024">
    <property type="component" value="Unassembled WGS sequence"/>
</dbReference>
<protein>
    <recommendedName>
        <fullName evidence="1">Transposase IS200-like domain-containing protein</fullName>
    </recommendedName>
</protein>
<reference evidence="2 3" key="1">
    <citation type="submission" date="2012-12" db="EMBL/GenBank/DDBJ databases">
        <title>Genome assembly of Formosa sp. AK20.</title>
        <authorList>
            <person name="Kumar R."/>
            <person name="Khatri I."/>
            <person name="Vaidya B."/>
            <person name="Subramanian S."/>
            <person name="Pinnaka A."/>
        </authorList>
    </citation>
    <scope>NUCLEOTIDE SEQUENCE [LARGE SCALE GENOMIC DNA]</scope>
    <source>
        <strain evidence="2 3">AK20</strain>
    </source>
</reference>